<feature type="domain" description="Cyclic nucleotide-binding" evidence="3">
    <location>
        <begin position="422"/>
        <end position="487"/>
    </location>
</feature>
<feature type="region of interest" description="Disordered" evidence="2">
    <location>
        <begin position="166"/>
        <end position="186"/>
    </location>
</feature>
<evidence type="ECO:0000256" key="1">
    <source>
        <dbReference type="ARBA" id="ARBA00023286"/>
    </source>
</evidence>
<dbReference type="InterPro" id="IPR000595">
    <property type="entry name" value="cNMP-bd_dom"/>
</dbReference>
<dbReference type="Gene3D" id="2.60.120.10">
    <property type="entry name" value="Jelly Rolls"/>
    <property type="match status" value="1"/>
</dbReference>
<name>A0ABN9T7V8_9DINO</name>
<evidence type="ECO:0000313" key="4">
    <source>
        <dbReference type="EMBL" id="CAK0840999.1"/>
    </source>
</evidence>
<proteinExistence type="predicted"/>
<dbReference type="SMART" id="SM00100">
    <property type="entry name" value="cNMP"/>
    <property type="match status" value="1"/>
</dbReference>
<feature type="region of interest" description="Disordered" evidence="2">
    <location>
        <begin position="201"/>
        <end position="229"/>
    </location>
</feature>
<reference evidence="4" key="1">
    <citation type="submission" date="2023-10" db="EMBL/GenBank/DDBJ databases">
        <authorList>
            <person name="Chen Y."/>
            <person name="Shah S."/>
            <person name="Dougan E. K."/>
            <person name="Thang M."/>
            <person name="Chan C."/>
        </authorList>
    </citation>
    <scope>NUCLEOTIDE SEQUENCE [LARGE SCALE GENOMIC DNA]</scope>
</reference>
<dbReference type="PANTHER" id="PTHR45638">
    <property type="entry name" value="CYCLIC NUCLEOTIDE-GATED CATION CHANNEL SUBUNIT A"/>
    <property type="match status" value="1"/>
</dbReference>
<keyword evidence="1" id="KW-1071">Ligand-gated ion channel</keyword>
<comment type="caution">
    <text evidence="4">The sequence shown here is derived from an EMBL/GenBank/DDBJ whole genome shotgun (WGS) entry which is preliminary data.</text>
</comment>
<dbReference type="SUPFAM" id="SSF51206">
    <property type="entry name" value="cAMP-binding domain-like"/>
    <property type="match status" value="2"/>
</dbReference>
<dbReference type="Proteomes" id="UP001189429">
    <property type="component" value="Unassembled WGS sequence"/>
</dbReference>
<dbReference type="EMBL" id="CAUYUJ010014418">
    <property type="protein sequence ID" value="CAK0840999.1"/>
    <property type="molecule type" value="Genomic_DNA"/>
</dbReference>
<evidence type="ECO:0000259" key="3">
    <source>
        <dbReference type="PROSITE" id="PS50042"/>
    </source>
</evidence>
<organism evidence="4 5">
    <name type="scientific">Prorocentrum cordatum</name>
    <dbReference type="NCBI Taxonomy" id="2364126"/>
    <lineage>
        <taxon>Eukaryota</taxon>
        <taxon>Sar</taxon>
        <taxon>Alveolata</taxon>
        <taxon>Dinophyceae</taxon>
        <taxon>Prorocentrales</taxon>
        <taxon>Prorocentraceae</taxon>
        <taxon>Prorocentrum</taxon>
    </lineage>
</organism>
<dbReference type="PROSITE" id="PS50042">
    <property type="entry name" value="CNMP_BINDING_3"/>
    <property type="match status" value="2"/>
</dbReference>
<feature type="domain" description="Cyclic nucleotide-binding" evidence="3">
    <location>
        <begin position="265"/>
        <end position="381"/>
    </location>
</feature>
<feature type="compositionally biased region" description="Basic and acidic residues" evidence="2">
    <location>
        <begin position="213"/>
        <end position="229"/>
    </location>
</feature>
<evidence type="ECO:0000256" key="2">
    <source>
        <dbReference type="SAM" id="MobiDB-lite"/>
    </source>
</evidence>
<dbReference type="InterPro" id="IPR050866">
    <property type="entry name" value="CNG_cation_channel"/>
</dbReference>
<dbReference type="InterPro" id="IPR014710">
    <property type="entry name" value="RmlC-like_jellyroll"/>
</dbReference>
<dbReference type="Pfam" id="PF00027">
    <property type="entry name" value="cNMP_binding"/>
    <property type="match status" value="1"/>
</dbReference>
<dbReference type="InterPro" id="IPR018490">
    <property type="entry name" value="cNMP-bd_dom_sf"/>
</dbReference>
<dbReference type="CDD" id="cd00038">
    <property type="entry name" value="CAP_ED"/>
    <property type="match status" value="1"/>
</dbReference>
<keyword evidence="1" id="KW-0406">Ion transport</keyword>
<keyword evidence="1" id="KW-0813">Transport</keyword>
<dbReference type="PANTHER" id="PTHR45638:SF11">
    <property type="entry name" value="CYCLIC NUCLEOTIDE-GATED CATION CHANNEL SUBUNIT A"/>
    <property type="match status" value="1"/>
</dbReference>
<accession>A0ABN9T7V8</accession>
<gene>
    <name evidence="4" type="ORF">PCOR1329_LOCUS36302</name>
</gene>
<protein>
    <recommendedName>
        <fullName evidence="3">Cyclic nucleotide-binding domain-containing protein</fullName>
    </recommendedName>
</protein>
<keyword evidence="5" id="KW-1185">Reference proteome</keyword>
<feature type="compositionally biased region" description="Basic residues" evidence="2">
    <location>
        <begin position="166"/>
        <end position="182"/>
    </location>
</feature>
<keyword evidence="1" id="KW-0407">Ion channel</keyword>
<sequence length="499" mass="54342">MMSPDSTAGIEVLLDRRVIATLDSDAVVGQDVMFGLSSRHTFTARIPVQHAKGLWVIPRSALERSLAKDRRGQLWRGVRRGGAREGQAGAEQARRATVALLLGHLSHPAAHVRLRLWPSTSHEFRQALLEAVEVELHPAGAQICAEGEDQTSCFCVHRGEAVVKDRRRRGGQTARRRRRGAPRGRPQAVRLERLVGRGGDAGRVRAQTGGGRGQDRLRRVEPGPGERAEELRQRFPRELKLLDMVATEHLKLLQPWAPPVTEAPIFRGCDADFLRELSAAMRSQVCPAGCVLAREGDRGSRVFCLARGWAAVHSRRARHSGVLAAASFPSDGAQDKAEAEDAEPLARLGAGAWFGELAALGFVDRRAATVTAVSACDVRVLPLLALCGLLHRRRDQTGPWLALAEQHGHTLPPPPALETLRVLKGLSPEFLGQLDSLMAHQVAFRGQPLLLQRQAAEDVFVLTTGSVSLEVDGEPVAKVSAPLLLGERWASCCPRSRAR</sequence>
<evidence type="ECO:0000313" key="5">
    <source>
        <dbReference type="Proteomes" id="UP001189429"/>
    </source>
</evidence>